<dbReference type="EMBL" id="AAYH02000046">
    <property type="protein sequence ID" value="EDO52988.1"/>
    <property type="molecule type" value="Genomic_DNA"/>
</dbReference>
<accession>A0ABC9N8G5</accession>
<name>A0ABC9N8G5_BACUC</name>
<evidence type="ECO:0000313" key="1">
    <source>
        <dbReference type="EMBL" id="EDO52988.1"/>
    </source>
</evidence>
<organism evidence="1 2">
    <name type="scientific">Bacteroides uniformis (strain ATCC 8492 / DSM 6597 / CCUG 4942 / CIP 103695 / JCM 5828 / KCTC 5204 / NCTC 13054 / VPI 0061)</name>
    <dbReference type="NCBI Taxonomy" id="411479"/>
    <lineage>
        <taxon>Bacteria</taxon>
        <taxon>Pseudomonadati</taxon>
        <taxon>Bacteroidota</taxon>
        <taxon>Bacteroidia</taxon>
        <taxon>Bacteroidales</taxon>
        <taxon>Bacteroidaceae</taxon>
        <taxon>Bacteroides</taxon>
    </lineage>
</organism>
<sequence length="36" mass="4050">MSDKDTEALFVLYLYIYLDAGMDCSCVLGHEFSADL</sequence>
<reference evidence="1" key="2">
    <citation type="submission" date="2013-11" db="EMBL/GenBank/DDBJ databases">
        <title>Draft genome sequence of Bacteroides uniformis (ATCC 8492).</title>
        <authorList>
            <person name="Sudarsanam P."/>
            <person name="Ley R."/>
            <person name="Guruge J."/>
            <person name="Turnbaugh P.J."/>
            <person name="Mahowald M."/>
            <person name="Liep D."/>
            <person name="Gordon J."/>
        </authorList>
    </citation>
    <scope>NUCLEOTIDE SEQUENCE</scope>
    <source>
        <strain evidence="1">ATCC 8492</strain>
    </source>
</reference>
<evidence type="ECO:0008006" key="3">
    <source>
        <dbReference type="Google" id="ProtNLM"/>
    </source>
</evidence>
<protein>
    <recommendedName>
        <fullName evidence="3">Transposase</fullName>
    </recommendedName>
</protein>
<dbReference type="Proteomes" id="UP000004110">
    <property type="component" value="Unassembled WGS sequence"/>
</dbReference>
<keyword evidence="2" id="KW-1185">Reference proteome</keyword>
<proteinExistence type="predicted"/>
<reference evidence="1" key="1">
    <citation type="submission" date="2007-06" db="EMBL/GenBank/DDBJ databases">
        <authorList>
            <person name="Fulton L."/>
            <person name="Clifton S."/>
            <person name="Fulton B."/>
            <person name="Xu J."/>
            <person name="Minx P."/>
            <person name="Pepin K.H."/>
            <person name="Johnson M."/>
            <person name="Thiruvilangam P."/>
            <person name="Bhonagiri V."/>
            <person name="Nash W.E."/>
            <person name="Mardis E.R."/>
            <person name="Wilson R.K."/>
        </authorList>
    </citation>
    <scope>NUCLEOTIDE SEQUENCE [LARGE SCALE GENOMIC DNA]</scope>
    <source>
        <strain evidence="1">ATCC 8492</strain>
    </source>
</reference>
<comment type="caution">
    <text evidence="1">The sequence shown here is derived from an EMBL/GenBank/DDBJ whole genome shotgun (WGS) entry which is preliminary data.</text>
</comment>
<dbReference type="AlphaFoldDB" id="A0ABC9N8G5"/>
<gene>
    <name evidence="1" type="ORF">BACUNI_03001</name>
</gene>
<evidence type="ECO:0000313" key="2">
    <source>
        <dbReference type="Proteomes" id="UP000004110"/>
    </source>
</evidence>